<dbReference type="RefSeq" id="WP_103358333.1">
    <property type="nucleotide sequence ID" value="NZ_PPRF01000042.1"/>
</dbReference>
<accession>A0A2K3YNJ9</accession>
<dbReference type="AlphaFoldDB" id="A0A2K3YNJ9"/>
<keyword evidence="2" id="KW-1185">Reference proteome</keyword>
<name>A0A2K3YNJ9_9STAP</name>
<dbReference type="Gene3D" id="3.90.1530.10">
    <property type="entry name" value="Conserved hypothetical protein from pyrococcus furiosus pfu- 392566-001, ParB domain"/>
    <property type="match status" value="1"/>
</dbReference>
<dbReference type="InterPro" id="IPR036086">
    <property type="entry name" value="ParB/Sulfiredoxin_sf"/>
</dbReference>
<reference evidence="1 2" key="1">
    <citation type="submission" date="2017-08" db="EMBL/GenBank/DDBJ databases">
        <title>Draft genome sequences of 64 type strains of genus Staph aureus.</title>
        <authorList>
            <person name="Cole K."/>
            <person name="Golubchik T."/>
            <person name="Russell J."/>
            <person name="Foster D."/>
            <person name="Llewelyn M."/>
            <person name="Wilson D."/>
            <person name="Crook D."/>
            <person name="Paul J."/>
        </authorList>
    </citation>
    <scope>NUCLEOTIDE SEQUENCE [LARGE SCALE GENOMIC DNA]</scope>
    <source>
        <strain evidence="1 2">DSM 21968</strain>
    </source>
</reference>
<gene>
    <name evidence="1" type="ORF">CD122_07260</name>
</gene>
<comment type="caution">
    <text evidence="1">The sequence shown here is derived from an EMBL/GenBank/DDBJ whole genome shotgun (WGS) entry which is preliminary data.</text>
</comment>
<dbReference type="OrthoDB" id="2942487at2"/>
<evidence type="ECO:0000313" key="1">
    <source>
        <dbReference type="EMBL" id="PNZ27180.1"/>
    </source>
</evidence>
<proteinExistence type="predicted"/>
<dbReference type="SUPFAM" id="SSF110849">
    <property type="entry name" value="ParB/Sulfiredoxin"/>
    <property type="match status" value="1"/>
</dbReference>
<organism evidence="1 2">
    <name type="scientific">Staphylococcus rostri</name>
    <dbReference type="NCBI Taxonomy" id="522262"/>
    <lineage>
        <taxon>Bacteria</taxon>
        <taxon>Bacillati</taxon>
        <taxon>Bacillota</taxon>
        <taxon>Bacilli</taxon>
        <taxon>Bacillales</taxon>
        <taxon>Staphylococcaceae</taxon>
        <taxon>Staphylococcus</taxon>
    </lineage>
</organism>
<dbReference type="EMBL" id="PPRF01000042">
    <property type="protein sequence ID" value="PNZ27180.1"/>
    <property type="molecule type" value="Genomic_DNA"/>
</dbReference>
<sequence length="281" mass="32803">MKRVDINGQEFKQNTMNLPVNKVYKTDDLEIFKFTKFNRNILFTDEMLKQAKEGFISPIIVNEHMVVIDGQHRLEHAKKAGVPIEYIIKPGLNEHDIVRMNTTQRPWSLLNFIESYANQGSEQYVALLNLINKHYAGTSVVIGVARNTTGNSNRLSELVKSGNFNFVNFEQTLNFLKYYERFRKETHTPKKTKVALALYGLYRIEGFDEDRLIRKVLQKKFDDDLRVKGYDLTEALKEFINKYNDKLTQDSSSFIEYYVKNNGELIIGNPRKKWAQKKTAE</sequence>
<evidence type="ECO:0000313" key="2">
    <source>
        <dbReference type="Proteomes" id="UP000242752"/>
    </source>
</evidence>
<dbReference type="Proteomes" id="UP000242752">
    <property type="component" value="Unassembled WGS sequence"/>
</dbReference>
<protein>
    <submittedName>
        <fullName evidence="1">Uncharacterized protein</fullName>
    </submittedName>
</protein>